<dbReference type="InterPro" id="IPR020084">
    <property type="entry name" value="NUDIX_hydrolase_CS"/>
</dbReference>
<proteinExistence type="predicted"/>
<evidence type="ECO:0000313" key="7">
    <source>
        <dbReference type="Proteomes" id="UP000825179"/>
    </source>
</evidence>
<sequence>MASFYEKTVHTTPIFQGRIISLQVERVELPNGKTSTREVVKHPGAVAVMPFTNDGRMVVVRQFRKPLEKEIFEIPAGKLEKGEDPALCALRELEEETGYSAQNLQLVTSFYTSPGFADELLYIFEATDLKQGSVRPDADEFVETRLISLEEGLKLMETREIHDAKTVFALMYWQNKRLKARLGE</sequence>
<dbReference type="SUPFAM" id="SSF55811">
    <property type="entry name" value="Nudix"/>
    <property type="match status" value="1"/>
</dbReference>
<reference evidence="4 6" key="1">
    <citation type="journal article" date="2011" name="J. Bacteriol.">
        <title>Draft genome sequence of the thermoalkaliphilic Caldalkalibacillus thermarum strain TA2.A1.</title>
        <authorList>
            <person name="Kalamorz F."/>
            <person name="Keis S."/>
            <person name="McMillan D.G."/>
            <person name="Olsson K."/>
            <person name="Stanton J.A."/>
            <person name="Stockwell P."/>
            <person name="Black M.A."/>
            <person name="Klingeman D.M."/>
            <person name="Land M.L."/>
            <person name="Han C.S."/>
            <person name="Martin S.L."/>
            <person name="Becher S.A."/>
            <person name="Peddie C.J."/>
            <person name="Morgan H.W."/>
            <person name="Matthies D."/>
            <person name="Preiss L."/>
            <person name="Meier T."/>
            <person name="Brown S.D."/>
            <person name="Cook G.M."/>
        </authorList>
    </citation>
    <scope>NUCLEOTIDE SEQUENCE [LARGE SCALE GENOMIC DNA]</scope>
    <source>
        <strain evidence="4 6">TA2.A1</strain>
    </source>
</reference>
<dbReference type="PANTHER" id="PTHR11839:SF18">
    <property type="entry name" value="NUDIX HYDROLASE DOMAIN-CONTAINING PROTEIN"/>
    <property type="match status" value="1"/>
</dbReference>
<name>F5L867_CALTT</name>
<dbReference type="RefSeq" id="WP_007505238.1">
    <property type="nucleotide sequence ID" value="NZ_AFCE01000148.1"/>
</dbReference>
<reference evidence="5 7" key="2">
    <citation type="journal article" date="2020" name="Extremophiles">
        <title>Genomic analysis of Caldalkalibacillus thermarum TA2.A1 reveals aerobic alkaliphilic metabolism and evolutionary hallmarks linking alkaliphilic bacteria and plant life.</title>
        <authorList>
            <person name="de Jong S.I."/>
            <person name="van den Broek M.A."/>
            <person name="Merkel A.Y."/>
            <person name="de la Torre Cortes P."/>
            <person name="Kalamorz F."/>
            <person name="Cook G.M."/>
            <person name="van Loosdrecht M.C.M."/>
            <person name="McMillan D.G.G."/>
        </authorList>
    </citation>
    <scope>NUCLEOTIDE SEQUENCE [LARGE SCALE GENOMIC DNA]</scope>
    <source>
        <strain evidence="5 7">TA2.A1</strain>
    </source>
</reference>
<dbReference type="GO" id="GO:0016787">
    <property type="term" value="F:hydrolase activity"/>
    <property type="evidence" value="ECO:0007669"/>
    <property type="project" value="UniProtKB-KW"/>
</dbReference>
<dbReference type="Pfam" id="PF00293">
    <property type="entry name" value="NUDIX"/>
    <property type="match status" value="1"/>
</dbReference>
<feature type="domain" description="Nudix hydrolase" evidence="3">
    <location>
        <begin position="41"/>
        <end position="169"/>
    </location>
</feature>
<evidence type="ECO:0000313" key="6">
    <source>
        <dbReference type="Proteomes" id="UP000010716"/>
    </source>
</evidence>
<accession>F5L867</accession>
<evidence type="ECO:0000259" key="3">
    <source>
        <dbReference type="PROSITE" id="PS51462"/>
    </source>
</evidence>
<protein>
    <submittedName>
        <fullName evidence="4">NUDIX hydrolase</fullName>
    </submittedName>
</protein>
<dbReference type="PANTHER" id="PTHR11839">
    <property type="entry name" value="UDP/ADP-SUGAR PYROPHOSPHATASE"/>
    <property type="match status" value="1"/>
</dbReference>
<reference evidence="5" key="3">
    <citation type="submission" date="2021-08" db="EMBL/GenBank/DDBJ databases">
        <authorList>
            <person name="de Jong S."/>
            <person name="van den Broek M."/>
            <person name="Merkel A."/>
            <person name="de la Torre Cortes P."/>
            <person name="Kalamorz F."/>
            <person name="Cook G."/>
            <person name="van Loosdrecht M."/>
            <person name="McMillan D."/>
        </authorList>
    </citation>
    <scope>NUCLEOTIDE SEQUENCE</scope>
    <source>
        <strain evidence="5">TA2.A1</strain>
    </source>
</reference>
<dbReference type="CDD" id="cd03424">
    <property type="entry name" value="NUDIX_ADPRase_Nudt5_UGPPase_Nudt14"/>
    <property type="match status" value="1"/>
</dbReference>
<dbReference type="GO" id="GO:0005829">
    <property type="term" value="C:cytosol"/>
    <property type="evidence" value="ECO:0007669"/>
    <property type="project" value="TreeGrafter"/>
</dbReference>
<keyword evidence="2 4" id="KW-0378">Hydrolase</keyword>
<dbReference type="Proteomes" id="UP000825179">
    <property type="component" value="Chromosome"/>
</dbReference>
<dbReference type="PROSITE" id="PS00893">
    <property type="entry name" value="NUDIX_BOX"/>
    <property type="match status" value="1"/>
</dbReference>
<dbReference type="Gene3D" id="3.90.79.10">
    <property type="entry name" value="Nucleoside Triphosphate Pyrophosphohydrolase"/>
    <property type="match status" value="1"/>
</dbReference>
<evidence type="ECO:0000313" key="4">
    <source>
        <dbReference type="EMBL" id="EGL82480.1"/>
    </source>
</evidence>
<dbReference type="eggNOG" id="COG0494">
    <property type="taxonomic scope" value="Bacteria"/>
</dbReference>
<dbReference type="Proteomes" id="UP000010716">
    <property type="component" value="Unassembled WGS sequence"/>
</dbReference>
<dbReference type="PROSITE" id="PS51462">
    <property type="entry name" value="NUDIX"/>
    <property type="match status" value="1"/>
</dbReference>
<evidence type="ECO:0000256" key="2">
    <source>
        <dbReference type="ARBA" id="ARBA00022801"/>
    </source>
</evidence>
<evidence type="ECO:0000313" key="5">
    <source>
        <dbReference type="EMBL" id="QZT35440.1"/>
    </source>
</evidence>
<organism evidence="4 6">
    <name type="scientific">Caldalkalibacillus thermarum (strain TA2.A1)</name>
    <dbReference type="NCBI Taxonomy" id="986075"/>
    <lineage>
        <taxon>Bacteria</taxon>
        <taxon>Bacillati</taxon>
        <taxon>Bacillota</taxon>
        <taxon>Bacilli</taxon>
        <taxon>Bacillales</taxon>
        <taxon>Bacillaceae</taxon>
        <taxon>Caldalkalibacillus</taxon>
    </lineage>
</organism>
<dbReference type="InterPro" id="IPR000086">
    <property type="entry name" value="NUDIX_hydrolase_dom"/>
</dbReference>
<evidence type="ECO:0000256" key="1">
    <source>
        <dbReference type="ARBA" id="ARBA00001946"/>
    </source>
</evidence>
<gene>
    <name evidence="4" type="ORF">CathTA2_2019</name>
    <name evidence="5" type="ORF">HUR95_12790</name>
</gene>
<dbReference type="InterPro" id="IPR015797">
    <property type="entry name" value="NUDIX_hydrolase-like_dom_sf"/>
</dbReference>
<dbReference type="EMBL" id="AFCE01000148">
    <property type="protein sequence ID" value="EGL82480.1"/>
    <property type="molecule type" value="Genomic_DNA"/>
</dbReference>
<dbReference type="GO" id="GO:0006753">
    <property type="term" value="P:nucleoside phosphate metabolic process"/>
    <property type="evidence" value="ECO:0007669"/>
    <property type="project" value="TreeGrafter"/>
</dbReference>
<dbReference type="EMBL" id="CP082237">
    <property type="protein sequence ID" value="QZT35440.1"/>
    <property type="molecule type" value="Genomic_DNA"/>
</dbReference>
<comment type="cofactor">
    <cofactor evidence="1">
        <name>Mg(2+)</name>
        <dbReference type="ChEBI" id="CHEBI:18420"/>
    </cofactor>
</comment>
<dbReference type="FunFam" id="3.90.79.10:FF:000024">
    <property type="entry name" value="ADP-ribose pyrophosphatase"/>
    <property type="match status" value="1"/>
</dbReference>
<dbReference type="AlphaFoldDB" id="F5L867"/>
<keyword evidence="7" id="KW-1185">Reference proteome</keyword>
<dbReference type="KEGG" id="cthu:HUR95_12790"/>
<dbReference type="GO" id="GO:0019693">
    <property type="term" value="P:ribose phosphate metabolic process"/>
    <property type="evidence" value="ECO:0007669"/>
    <property type="project" value="TreeGrafter"/>
</dbReference>